<keyword evidence="3" id="KW-1185">Reference proteome</keyword>
<reference evidence="2 3" key="1">
    <citation type="submission" date="2019-05" db="EMBL/GenBank/DDBJ databases">
        <title>The compact genome of Giardia muris reveals important steps in the evolution of intestinal protozoan parasites.</title>
        <authorList>
            <person name="Xu F."/>
            <person name="Jimenez-Gonzalez A."/>
            <person name="Einarsson E."/>
            <person name="Astvaldsson A."/>
            <person name="Peirasmaki D."/>
            <person name="Eckmann L."/>
            <person name="Andersson J.O."/>
            <person name="Svard S.G."/>
            <person name="Jerlstrom-Hultqvist J."/>
        </authorList>
    </citation>
    <scope>NUCLEOTIDE SEQUENCE [LARGE SCALE GENOMIC DNA]</scope>
    <source>
        <strain evidence="2 3">Roberts-Thomson</strain>
    </source>
</reference>
<feature type="domain" description="Cullin neddylation" evidence="1">
    <location>
        <begin position="992"/>
        <end position="1057"/>
    </location>
</feature>
<dbReference type="EMBL" id="VDLU01000002">
    <property type="protein sequence ID" value="TNJ28176.1"/>
    <property type="molecule type" value="Genomic_DNA"/>
</dbReference>
<comment type="caution">
    <text evidence="2">The sequence shown here is derived from an EMBL/GenBank/DDBJ whole genome shotgun (WGS) entry which is preliminary data.</text>
</comment>
<sequence length="1061" mass="119019">MQKRLPSLPPCNTMLFTSPKPYKVFSFEAESVLRGLKSSSASSNEFASVELQNTFRSALLGIFTNFTVELYVDPPNRFSFDGVSHCGTSVTSESCGTMSHRVLSAINVPGADLKLEDISAIALLEKSLCSYTQAISDTLNSCCSMPDGEPFLLATKFTTLLSLWEDFRLKLAATESLFEEMRLDTRALRERFLDVLRNDIVTEERADSIITALTSAISLKLLGNPHPSLTTLRRMVSFLECLSTRYVERLIEKTMVVITQRLHIQVSGLLDNEACCKGLGHAEVLRRICYTEEYTWASQLEGGDLLLEHPHSKSGQHLFAVCLRTINVINAYTEILSFLFQSVCVEIPSLIDEAFIIASQENTSIFIPSDECMLLMRAQSTLANLRVNLLDAFFDCIEPLYDRLEFQSFLIFGYFIAGKTLLGHLYTLAAELEASTKRHVTSLEMAINKSCEMALNIICAEPRMCPIVATLLNNSYLFTPDLKAYQANIPTMHILAFNLMYVQDVIEDFLQNNNKYVSDMLRGTIRKSLFNAINGCIYVRSNPTLCRQITLKEYCGAAAINHGDSFQSFLAEAVMAFIDSLVRYTCFVYLKCKAVDDAGITSSNGADLLQKLSQSGRTLPNGENHHPFHLTLEPLIYVSRNFLLAHVLACTLFTYLPDPDNILHSDKGGDVTHPSLPWTDILFGALPPQVVSSFETFGEVAEVLSRVTRILLHLCAPLIIDILDSNLLSRIVTLSLHRYLCFATVPILPLMEQTIYLKLIRLKKDNVNDDVCREFLRSITRASHIAESYRRISASHDNFLPLSQLLVNLFKNNTVVEEGAQEELALDDHVHQTILKLIQDNIRVRSSILQYSVFATNIPPIYVLSHHGQTVVCSQDVADILLSLPKDTDGSTKPPDLLKAMAEASILESIDPLRLNPLLLGEKGDRQYLGSAQLDFVCFYQTNSVRNATHLDWTKWYLSFDDLKDSMVDDVASISEAKKGNTCEKRRFFQHDAATNKALTNAYIVRLIKLGGPMTREAIVAHAIDDLEGVPEKELILQSLEYLIENEYLRQDFNGNVTYET</sequence>
<dbReference type="AlphaFoldDB" id="A0A4Z1SQR2"/>
<dbReference type="SMART" id="SM00884">
    <property type="entry name" value="Cullin_Nedd8"/>
    <property type="match status" value="1"/>
</dbReference>
<dbReference type="InterPro" id="IPR036388">
    <property type="entry name" value="WH-like_DNA-bd_sf"/>
</dbReference>
<protein>
    <recommendedName>
        <fullName evidence="1">Cullin neddylation domain-containing protein</fullName>
    </recommendedName>
</protein>
<dbReference type="InterPro" id="IPR036390">
    <property type="entry name" value="WH_DNA-bd_sf"/>
</dbReference>
<dbReference type="SUPFAM" id="SSF46785">
    <property type="entry name" value="Winged helix' DNA-binding domain"/>
    <property type="match status" value="1"/>
</dbReference>
<gene>
    <name evidence="2" type="ORF">GMRT_15252</name>
</gene>
<organism evidence="2 3">
    <name type="scientific">Giardia muris</name>
    <dbReference type="NCBI Taxonomy" id="5742"/>
    <lineage>
        <taxon>Eukaryota</taxon>
        <taxon>Metamonada</taxon>
        <taxon>Diplomonadida</taxon>
        <taxon>Hexamitidae</taxon>
        <taxon>Giardiinae</taxon>
        <taxon>Giardia</taxon>
    </lineage>
</organism>
<dbReference type="Gene3D" id="1.10.10.10">
    <property type="entry name" value="Winged helix-like DNA-binding domain superfamily/Winged helix DNA-binding domain"/>
    <property type="match status" value="1"/>
</dbReference>
<accession>A0A4Z1SQR2</accession>
<evidence type="ECO:0000259" key="1">
    <source>
        <dbReference type="SMART" id="SM00884"/>
    </source>
</evidence>
<dbReference type="VEuPathDB" id="GiardiaDB:GMRT_15252"/>
<dbReference type="Proteomes" id="UP000315496">
    <property type="component" value="Chromosome 2"/>
</dbReference>
<dbReference type="InterPro" id="IPR019559">
    <property type="entry name" value="Cullin_neddylation_domain"/>
</dbReference>
<proteinExistence type="predicted"/>
<evidence type="ECO:0000313" key="2">
    <source>
        <dbReference type="EMBL" id="TNJ28176.1"/>
    </source>
</evidence>
<evidence type="ECO:0000313" key="3">
    <source>
        <dbReference type="Proteomes" id="UP000315496"/>
    </source>
</evidence>
<name>A0A4Z1SQR2_GIAMU</name>
<dbReference type="OrthoDB" id="10253518at2759"/>